<evidence type="ECO:0000256" key="1">
    <source>
        <dbReference type="SAM" id="MobiDB-lite"/>
    </source>
</evidence>
<dbReference type="AlphaFoldDB" id="A0A5J9SNN0"/>
<dbReference type="Pfam" id="PF00646">
    <property type="entry name" value="F-box"/>
    <property type="match status" value="1"/>
</dbReference>
<dbReference type="PANTHER" id="PTHR32212:SF234">
    <property type="entry name" value="F-BOX_LRR-REPEAT PROTEIN 13-LIKE"/>
    <property type="match status" value="1"/>
</dbReference>
<organism evidence="3 4">
    <name type="scientific">Eragrostis curvula</name>
    <name type="common">weeping love grass</name>
    <dbReference type="NCBI Taxonomy" id="38414"/>
    <lineage>
        <taxon>Eukaryota</taxon>
        <taxon>Viridiplantae</taxon>
        <taxon>Streptophyta</taxon>
        <taxon>Embryophyta</taxon>
        <taxon>Tracheophyta</taxon>
        <taxon>Spermatophyta</taxon>
        <taxon>Magnoliopsida</taxon>
        <taxon>Liliopsida</taxon>
        <taxon>Poales</taxon>
        <taxon>Poaceae</taxon>
        <taxon>PACMAD clade</taxon>
        <taxon>Chloridoideae</taxon>
        <taxon>Eragrostideae</taxon>
        <taxon>Eragrostidinae</taxon>
        <taxon>Eragrostis</taxon>
    </lineage>
</organism>
<feature type="non-terminal residue" evidence="3">
    <location>
        <position position="1"/>
    </location>
</feature>
<feature type="region of interest" description="Disordered" evidence="1">
    <location>
        <begin position="1"/>
        <end position="26"/>
    </location>
</feature>
<dbReference type="EMBL" id="RWGY01000571">
    <property type="protein sequence ID" value="TVU00537.1"/>
    <property type="molecule type" value="Genomic_DNA"/>
</dbReference>
<sequence>MGRKRDANKAKSNKRKEEEDKRQQREDLISKLPDDILARILSLVAYKFAVRASATSRRWKNLHLQLPDVILHFQSRGAGAMRSMERMPRRRRQSIQRLRVVFGADAPPEREHAATFIKLADAPTLEVWAECGTSQDLLVGAWSLELPPSTVELTLLTADFAIRLPTIHGPGVASLKTLELDAAATLREDTLSSSSALFPRFPSLEHLTIRNCTLGAGSGMVVTSAAMPRLKHLRIVDAEELATLHMSCRTYCRPLRRDEPQWSMYHKTPPQRASHTVYSAVHLRAPKLRALSWRVCWAYDVRIHGVAGSRVSDVDVELAYGVMPRIAPEDFRTITEKEAHALMKSILAGLWPGLRHLGVSFNKLLRDVRHLHKEQKLICHISAEEEPID</sequence>
<dbReference type="Gramene" id="TVU00537">
    <property type="protein sequence ID" value="TVU00537"/>
    <property type="gene ID" value="EJB05_54000"/>
</dbReference>
<accession>A0A5J9SNN0</accession>
<gene>
    <name evidence="3" type="ORF">EJB05_54000</name>
</gene>
<dbReference type="PANTHER" id="PTHR32212">
    <property type="entry name" value="CYCLIN-LIKE F-BOX"/>
    <property type="match status" value="1"/>
</dbReference>
<reference evidence="3 4" key="1">
    <citation type="journal article" date="2019" name="Sci. Rep.">
        <title>A high-quality genome of Eragrostis curvula grass provides insights into Poaceae evolution and supports new strategies to enhance forage quality.</title>
        <authorList>
            <person name="Carballo J."/>
            <person name="Santos B.A.C.M."/>
            <person name="Zappacosta D."/>
            <person name="Garbus I."/>
            <person name="Selva J.P."/>
            <person name="Gallo C.A."/>
            <person name="Diaz A."/>
            <person name="Albertini E."/>
            <person name="Caccamo M."/>
            <person name="Echenique V."/>
        </authorList>
    </citation>
    <scope>NUCLEOTIDE SEQUENCE [LARGE SCALE GENOMIC DNA]</scope>
    <source>
        <strain evidence="4">cv. Victoria</strain>
        <tissue evidence="3">Leaf</tissue>
    </source>
</reference>
<dbReference type="OrthoDB" id="656786at2759"/>
<evidence type="ECO:0000313" key="3">
    <source>
        <dbReference type="EMBL" id="TVU00537.1"/>
    </source>
</evidence>
<evidence type="ECO:0000259" key="2">
    <source>
        <dbReference type="Pfam" id="PF00646"/>
    </source>
</evidence>
<evidence type="ECO:0000313" key="4">
    <source>
        <dbReference type="Proteomes" id="UP000324897"/>
    </source>
</evidence>
<dbReference type="InterPro" id="IPR001810">
    <property type="entry name" value="F-box_dom"/>
</dbReference>
<dbReference type="SUPFAM" id="SSF81383">
    <property type="entry name" value="F-box domain"/>
    <property type="match status" value="1"/>
</dbReference>
<name>A0A5J9SNN0_9POAL</name>
<keyword evidence="4" id="KW-1185">Reference proteome</keyword>
<proteinExistence type="predicted"/>
<dbReference type="SUPFAM" id="SSF52047">
    <property type="entry name" value="RNI-like"/>
    <property type="match status" value="1"/>
</dbReference>
<dbReference type="Gene3D" id="1.20.1280.50">
    <property type="match status" value="1"/>
</dbReference>
<feature type="domain" description="F-box" evidence="2">
    <location>
        <begin position="29"/>
        <end position="62"/>
    </location>
</feature>
<dbReference type="Gene3D" id="3.80.10.10">
    <property type="entry name" value="Ribonuclease Inhibitor"/>
    <property type="match status" value="1"/>
</dbReference>
<dbReference type="InterPro" id="IPR036047">
    <property type="entry name" value="F-box-like_dom_sf"/>
</dbReference>
<comment type="caution">
    <text evidence="3">The sequence shown here is derived from an EMBL/GenBank/DDBJ whole genome shotgun (WGS) entry which is preliminary data.</text>
</comment>
<dbReference type="Proteomes" id="UP000324897">
    <property type="component" value="Unassembled WGS sequence"/>
</dbReference>
<dbReference type="InterPro" id="IPR032675">
    <property type="entry name" value="LRR_dom_sf"/>
</dbReference>
<protein>
    <recommendedName>
        <fullName evidence="2">F-box domain-containing protein</fullName>
    </recommendedName>
</protein>